<keyword evidence="4" id="KW-1185">Reference proteome</keyword>
<evidence type="ECO:0000313" key="3">
    <source>
        <dbReference type="EMBL" id="KAL1587756.1"/>
    </source>
</evidence>
<dbReference type="Pfam" id="PF00501">
    <property type="entry name" value="AMP-binding"/>
    <property type="match status" value="2"/>
</dbReference>
<dbReference type="Gene3D" id="3.40.50.12780">
    <property type="entry name" value="N-terminal domain of ligase-like"/>
    <property type="match status" value="3"/>
</dbReference>
<dbReference type="Pfam" id="PF23024">
    <property type="entry name" value="AMP-dom_DIP2-like"/>
    <property type="match status" value="1"/>
</dbReference>
<dbReference type="PROSITE" id="PS51912">
    <property type="entry name" value="DMAP1_BIND"/>
    <property type="match status" value="1"/>
</dbReference>
<feature type="compositionally biased region" description="Low complexity" evidence="1">
    <location>
        <begin position="179"/>
        <end position="194"/>
    </location>
</feature>
<evidence type="ECO:0000256" key="1">
    <source>
        <dbReference type="SAM" id="MobiDB-lite"/>
    </source>
</evidence>
<feature type="region of interest" description="Disordered" evidence="1">
    <location>
        <begin position="51"/>
        <end position="235"/>
    </location>
</feature>
<protein>
    <recommendedName>
        <fullName evidence="2">DMAP1-binding domain-containing protein</fullName>
    </recommendedName>
</protein>
<feature type="compositionally biased region" description="Polar residues" evidence="1">
    <location>
        <begin position="198"/>
        <end position="221"/>
    </location>
</feature>
<dbReference type="EMBL" id="JAAQHG020000009">
    <property type="protein sequence ID" value="KAL1587756.1"/>
    <property type="molecule type" value="Genomic_DNA"/>
</dbReference>
<dbReference type="InterPro" id="IPR042099">
    <property type="entry name" value="ANL_N_sf"/>
</dbReference>
<dbReference type="Pfam" id="PF24919">
    <property type="entry name" value="Mug62"/>
    <property type="match status" value="1"/>
</dbReference>
<gene>
    <name evidence="3" type="ORF">WHR41_03644</name>
</gene>
<comment type="caution">
    <text evidence="3">The sequence shown here is derived from an EMBL/GenBank/DDBJ whole genome shotgun (WGS) entry which is preliminary data.</text>
</comment>
<evidence type="ECO:0000313" key="4">
    <source>
        <dbReference type="Proteomes" id="UP000803884"/>
    </source>
</evidence>
<dbReference type="RefSeq" id="XP_069230861.1">
    <property type="nucleotide sequence ID" value="XM_069372250.1"/>
</dbReference>
<organism evidence="3 4">
    <name type="scientific">Cladosporium halotolerans</name>
    <dbReference type="NCBI Taxonomy" id="1052096"/>
    <lineage>
        <taxon>Eukaryota</taxon>
        <taxon>Fungi</taxon>
        <taxon>Dikarya</taxon>
        <taxon>Ascomycota</taxon>
        <taxon>Pezizomycotina</taxon>
        <taxon>Dothideomycetes</taxon>
        <taxon>Dothideomycetidae</taxon>
        <taxon>Cladosporiales</taxon>
        <taxon>Cladosporiaceae</taxon>
        <taxon>Cladosporium</taxon>
    </lineage>
</organism>
<feature type="region of interest" description="Disordered" evidence="1">
    <location>
        <begin position="1657"/>
        <end position="1700"/>
    </location>
</feature>
<dbReference type="Gene3D" id="3.30.300.30">
    <property type="match status" value="1"/>
</dbReference>
<dbReference type="PANTHER" id="PTHR22754">
    <property type="entry name" value="DISCO-INTERACTING PROTEIN 2 DIP2 -RELATED"/>
    <property type="match status" value="1"/>
</dbReference>
<feature type="compositionally biased region" description="Low complexity" evidence="1">
    <location>
        <begin position="1802"/>
        <end position="1837"/>
    </location>
</feature>
<feature type="compositionally biased region" description="Basic and acidic residues" evidence="1">
    <location>
        <begin position="1743"/>
        <end position="1758"/>
    </location>
</feature>
<feature type="region of interest" description="Disordered" evidence="1">
    <location>
        <begin position="671"/>
        <end position="719"/>
    </location>
</feature>
<feature type="compositionally biased region" description="Polar residues" evidence="1">
    <location>
        <begin position="1848"/>
        <end position="1858"/>
    </location>
</feature>
<reference evidence="3 4" key="1">
    <citation type="journal article" date="2020" name="Microbiol. Resour. Announc.">
        <title>Draft Genome Sequence of a Cladosporium Species Isolated from the Mesophotic Ascidian Didemnum maculosum.</title>
        <authorList>
            <person name="Gioti A."/>
            <person name="Siaperas R."/>
            <person name="Nikolaivits E."/>
            <person name="Le Goff G."/>
            <person name="Ouazzani J."/>
            <person name="Kotoulas G."/>
            <person name="Topakas E."/>
        </authorList>
    </citation>
    <scope>NUCLEOTIDE SEQUENCE [LARGE SCALE GENOMIC DNA]</scope>
    <source>
        <strain evidence="3 4">TM138-S3</strain>
    </source>
</reference>
<feature type="region of interest" description="Disordered" evidence="1">
    <location>
        <begin position="1734"/>
        <end position="1908"/>
    </location>
</feature>
<dbReference type="InterPro" id="IPR056881">
    <property type="entry name" value="Mug62_dom"/>
</dbReference>
<feature type="compositionally biased region" description="Polar residues" evidence="1">
    <location>
        <begin position="692"/>
        <end position="707"/>
    </location>
</feature>
<feature type="domain" description="DMAP1-binding" evidence="2">
    <location>
        <begin position="1"/>
        <end position="96"/>
    </location>
</feature>
<dbReference type="InterPro" id="IPR000873">
    <property type="entry name" value="AMP-dep_synth/lig_dom"/>
</dbReference>
<accession>A0AB34KV97</accession>
<evidence type="ECO:0000259" key="2">
    <source>
        <dbReference type="PROSITE" id="PS51912"/>
    </source>
</evidence>
<proteinExistence type="predicted"/>
<dbReference type="SMART" id="SM01137">
    <property type="entry name" value="DMAP_binding"/>
    <property type="match status" value="1"/>
</dbReference>
<dbReference type="InterPro" id="IPR025110">
    <property type="entry name" value="AMP-bd_C"/>
</dbReference>
<dbReference type="InterPro" id="IPR010506">
    <property type="entry name" value="DMAP1-bd"/>
</dbReference>
<dbReference type="Pfam" id="PF06464">
    <property type="entry name" value="DMAP_binding"/>
    <property type="match status" value="1"/>
</dbReference>
<dbReference type="GeneID" id="96005088"/>
<feature type="compositionally biased region" description="Polar residues" evidence="1">
    <location>
        <begin position="125"/>
        <end position="134"/>
    </location>
</feature>
<sequence>MADTNTALQAQLDELDRDLEEGDITRKGYEKRRTMLLSQFLGPAQVERLNTGLRVHSADDSSHPGSEAASTYGGAGGGLLAPEGQQEADAASVGSYGSISRGPYGNGGGEGFGSQQQGYEPGPPSQVQRFQAQQLGMRPPAQRQSSYGTAGGDNRPASPSSSYGPEIITDYAFSPDGRAPPGDAQGQGQGQWAATTPPGGNSRLSTMMDSQGYFSDFTGQQMGDRPRHESYGGPQRYSQGEAFSPTAAIPPPLYGKDDLATVAPVHQLPLEPRDVPFAVYDPHNSNVPMSQFDNLGAVLRHRGKMQARQPAYWVLDSKGKETASITWEKLTSRAEKVAQLIRDKSNLRHGDRVALVYRDTEVIDFVIALMGCFIAGVVAVPINNVDDYHKLSLLLTTTQAHLALTTDNNLKAFHRDISAQRLKWPTGVEWWKTNEFGSFHPKKNHDAAPLQVPDLAYIEFSRAPTGDLRGVVLSHRTIMHQMACVSAIVSTIPAQASNDTFSSGLRNPDGSFVAPRASKSETILSYLDPREGVGMILGVLLGVYGGHTTVWMEAKTVDTAGLYAHLITKYKATIMAADYPGLKRAAYNYQQDPMSTRNFKKNMEPNFASVKLCLIDSLTVDAEFHEILADRWLRPMRNTRARELVAPMLCLPEHGGMIISMRDWLGGEERMGCPLSMGDQTDGDSDDGGANNPETGNGYSSLLSGANSDRKRAKTKQQTDLSEVLLDKESLKTNEVVVLALGDEVRKRANEPGTIRAGAFGYPLPDATMALVDPETNLLCPPFTVGEIWVDSPSLSGGFWALPKHTETIFHARPYRFVDGSPTPVLVEPEFLRTGLLGCIIEGKIYVLGLYEDRIRQRVEWVEHGVQELEHRYFFVQHLVVSIMKTVPKIYDCSAFDAHVNGEYLPIILIETQAASTAPTTTGGPPRQLDIPFLDSLSERVMELLYQEHHLRVYCVMMTAPNTLPRVIKNGRRDIGNMLCRKEFDNGTLPCVHVKFGVERAVQNLPLGDDPAGGIWSPLASQVRQDMLALHADKQYSGVDHREVVIDDRTSTPLNQFSNIHDLMQWRVSRQAEELSYCTIDGRGREGKGVNWKKFDLKVAGVAMYLRNKVRVQPGDHLLLMYTHSEDFVFAVHACICLGAIAVPMAPLDSNRLSEDAPALLHMMADFKIKAILVNADVDSLLKQKTVSQHLKQSALILKLHIPPTYNTTKPPKQSHGCRELGLTIRPAWIQPGYPVIIWTYWSPDQRRIAVQLGHDTIMALCKVQKETCQMTSTRPVLGCVRSTMGLGFLHTCMMGIFLATPTYLVSPVDFAGNPNLFFQTLSRYKIKDTYATAQMLDHAMAHSAGKNASLHELKNLMISTEQRPRMDVYDKVRVAFGQSGLDRTAINTIYSHVLNPMVASRSYMCIEPIEIYLDPSSLRRGLVVAVDPDQEPFALKLQDSGMVPVSTQISIVNPETNSLCLVGEYGEIWVQSEANAHSFYGSRDAFDAERFNGRTVDGDPGVRYVRTGDLGFLHSVSRPIGPGGNMVEMQVLFVLGSIGETFEVNGLQHFPMDVESSVERCHRALVRGGCAIFQAGSLLVLIAEVRTRAFLASLVPVIVNSVLNEHQLVLDIVAFVALGDFPRSRLGEKQRGKILASWVSRKMRTIAQFSIRDPDAEGSVGTVVPEEGMARRGSAQSGRTGARSLRQSGVSNLGGGSSLRHTESIAQMPLVEEPVPSQDYLAVETNAAFAQQRRISSPGLSDFDRANDDTPTNERPDPYSLNTTLDYSPVEPGNLDSDSPQRYTMHDTESLHPPPLNSNRSSSGSPLPDISSFDFNPGYQAAGAAPSSPQPHHAQPIGVAQGDRQLLPSQQGRQPQKYNYYDDDDGDGSPVEVPQGLNGGGGLRVANRASGESEDWGAEALRHMNIR</sequence>
<dbReference type="Proteomes" id="UP000803884">
    <property type="component" value="Unassembled WGS sequence"/>
</dbReference>
<name>A0AB34KV97_9PEZI</name>
<dbReference type="InterPro" id="IPR045851">
    <property type="entry name" value="AMP-bd_C_sf"/>
</dbReference>
<dbReference type="SUPFAM" id="SSF56801">
    <property type="entry name" value="Acetyl-CoA synthetase-like"/>
    <property type="match status" value="2"/>
</dbReference>
<dbReference type="PANTHER" id="PTHR22754:SF32">
    <property type="entry name" value="DISCO-INTERACTING PROTEIN 2"/>
    <property type="match status" value="1"/>
</dbReference>
<dbReference type="GO" id="GO:0005829">
    <property type="term" value="C:cytosol"/>
    <property type="evidence" value="ECO:0007669"/>
    <property type="project" value="TreeGrafter"/>
</dbReference>